<dbReference type="AlphaFoldDB" id="A0A0C1QT18"/>
<dbReference type="RefSeq" id="WP_039648196.1">
    <property type="nucleotide sequence ID" value="NZ_JXBL01000001.1"/>
</dbReference>
<evidence type="ECO:0000259" key="2">
    <source>
        <dbReference type="Pfam" id="PF07589"/>
    </source>
</evidence>
<dbReference type="NCBIfam" id="TIGR02595">
    <property type="entry name" value="PEP_CTERM"/>
    <property type="match status" value="1"/>
</dbReference>
<evidence type="ECO:0000313" key="4">
    <source>
        <dbReference type="Proteomes" id="UP000031433"/>
    </source>
</evidence>
<comment type="caution">
    <text evidence="3">The sequence shown here is derived from an EMBL/GenBank/DDBJ whole genome shotgun (WGS) entry which is preliminary data.</text>
</comment>
<proteinExistence type="predicted"/>
<dbReference type="InterPro" id="IPR013424">
    <property type="entry name" value="Ice-binding_C"/>
</dbReference>
<dbReference type="Pfam" id="PF07589">
    <property type="entry name" value="PEP-CTERM"/>
    <property type="match status" value="1"/>
</dbReference>
<feature type="domain" description="Ice-binding protein C-terminal" evidence="2">
    <location>
        <begin position="210"/>
        <end position="228"/>
    </location>
</feature>
<evidence type="ECO:0000313" key="3">
    <source>
        <dbReference type="EMBL" id="KIE44147.1"/>
    </source>
</evidence>
<feature type="chain" id="PRO_5002155453" evidence="1">
    <location>
        <begin position="22"/>
        <end position="239"/>
    </location>
</feature>
<evidence type="ECO:0000256" key="1">
    <source>
        <dbReference type="SAM" id="SignalP"/>
    </source>
</evidence>
<name>A0A0C1QT18_9BACT</name>
<gene>
    <name evidence="3" type="ORF">SE37_04905</name>
</gene>
<dbReference type="Proteomes" id="UP000031433">
    <property type="component" value="Unassembled WGS sequence"/>
</dbReference>
<keyword evidence="1" id="KW-0732">Signal</keyword>
<sequence>MKALAVLLVALLSLAAVTSDAAPLSYLFGGKITSSTMGAFGFSEVQVQVGSPFIGSFTYDLVGSNPQPVNFEVAVLYEQIPGLGQGWTVLIDKTQAQLGVSAPDVLGFDSLAIVSNAPVFGVFAGKLENNQLLLYESTYWPSILSETTNTAANLFLQGPGGAMEYWPYLDEFTLQKFFGVHGLFEGEPWNFVGQIEYLQQTSSPVIVGVVPEPGTGLLFAFGLAGLWAVTACSRKQNKG</sequence>
<dbReference type="EMBL" id="JXBL01000001">
    <property type="protein sequence ID" value="KIE44147.1"/>
    <property type="molecule type" value="Genomic_DNA"/>
</dbReference>
<feature type="signal peptide" evidence="1">
    <location>
        <begin position="1"/>
        <end position="21"/>
    </location>
</feature>
<accession>A0A0C1QT18</accession>
<reference evidence="3 4" key="1">
    <citation type="submission" date="2015-01" db="EMBL/GenBank/DDBJ databases">
        <title>Genome sequence of the anaerobic bacterium Geobacter soli GSS01, a dissimilatory Fe(III) reducer from soil.</title>
        <authorList>
            <person name="Yang G."/>
            <person name="Zhou S."/>
        </authorList>
    </citation>
    <scope>NUCLEOTIDE SEQUENCE [LARGE SCALE GENOMIC DNA]</scope>
    <source>
        <strain evidence="3 4">GSS01</strain>
    </source>
</reference>
<organism evidence="3 4">
    <name type="scientific">Geobacter soli</name>
    <dbReference type="NCBI Taxonomy" id="1510391"/>
    <lineage>
        <taxon>Bacteria</taxon>
        <taxon>Pseudomonadati</taxon>
        <taxon>Thermodesulfobacteriota</taxon>
        <taxon>Desulfuromonadia</taxon>
        <taxon>Geobacterales</taxon>
        <taxon>Geobacteraceae</taxon>
        <taxon>Geobacter</taxon>
    </lineage>
</organism>
<keyword evidence="4" id="KW-1185">Reference proteome</keyword>
<protein>
    <submittedName>
        <fullName evidence="3">PEP motif-containing protein exosortase substrate</fullName>
    </submittedName>
</protein>